<sequence length="205" mass="23272">MANFPQSPGEFEEKPGGVGKMEVSARWTSRNGRLQLTEVTESRSRRKTLEAGMIWASVQDQEGLLDLIKLEEAMKEVYEDFKALRYYKEKGLAGEKLCLHSDQFYYYPDKDILQLTLETLSVQRKELVRGSSRDVGSSRLARCGRRVSLQDGERDLGNKPERIRSLHGAGDVGLSLGRQKNKMPVSGRRTALRDLFCLCGKKKEK</sequence>
<dbReference type="RefSeq" id="XP_025025971.1">
    <property type="nucleotide sequence ID" value="XM_025170203.1"/>
</dbReference>
<feature type="region of interest" description="Disordered" evidence="1">
    <location>
        <begin position="1"/>
        <end position="24"/>
    </location>
</feature>
<dbReference type="OrthoDB" id="10397922at2759"/>
<evidence type="ECO:0000313" key="2">
    <source>
        <dbReference type="Proteomes" id="UP000695026"/>
    </source>
</evidence>
<reference evidence="3" key="1">
    <citation type="submission" date="2025-08" db="UniProtKB">
        <authorList>
            <consortium name="RefSeq"/>
        </authorList>
    </citation>
    <scope>IDENTIFICATION</scope>
    <source>
        <tissue evidence="3">Liver</tissue>
    </source>
</reference>
<evidence type="ECO:0000313" key="3">
    <source>
        <dbReference type="RefSeq" id="XP_025025971.1"/>
    </source>
</evidence>
<gene>
    <name evidence="3" type="primary">LOC112541315</name>
</gene>
<dbReference type="Proteomes" id="UP000695026">
    <property type="component" value="Unplaced"/>
</dbReference>
<accession>A0A9F5MVK1</accession>
<dbReference type="AlphaFoldDB" id="A0A9F5MVK1"/>
<organism evidence="2 3">
    <name type="scientific">Python bivittatus</name>
    <name type="common">Burmese python</name>
    <name type="synonym">Python molurus bivittatus</name>
    <dbReference type="NCBI Taxonomy" id="176946"/>
    <lineage>
        <taxon>Eukaryota</taxon>
        <taxon>Metazoa</taxon>
        <taxon>Chordata</taxon>
        <taxon>Craniata</taxon>
        <taxon>Vertebrata</taxon>
        <taxon>Euteleostomi</taxon>
        <taxon>Lepidosauria</taxon>
        <taxon>Squamata</taxon>
        <taxon>Bifurcata</taxon>
        <taxon>Unidentata</taxon>
        <taxon>Episquamata</taxon>
        <taxon>Toxicofera</taxon>
        <taxon>Serpentes</taxon>
        <taxon>Henophidia</taxon>
        <taxon>Pythonidae</taxon>
        <taxon>Python</taxon>
    </lineage>
</organism>
<protein>
    <submittedName>
        <fullName evidence="3">Uncharacterized protein LOC112541315</fullName>
    </submittedName>
</protein>
<name>A0A9F5MVK1_PYTBI</name>
<proteinExistence type="predicted"/>
<dbReference type="KEGG" id="pbi:112541315"/>
<dbReference type="GeneID" id="112541315"/>
<evidence type="ECO:0000256" key="1">
    <source>
        <dbReference type="SAM" id="MobiDB-lite"/>
    </source>
</evidence>
<dbReference type="OMA" id="VQDQKGH"/>
<keyword evidence="2" id="KW-1185">Reference proteome</keyword>